<evidence type="ECO:0000256" key="13">
    <source>
        <dbReference type="ARBA" id="ARBA00093264"/>
    </source>
</evidence>
<dbReference type="OrthoDB" id="41492at2759"/>
<dbReference type="Gene3D" id="3.40.50.720">
    <property type="entry name" value="NAD(P)-binding Rossmann-like Domain"/>
    <property type="match status" value="1"/>
</dbReference>
<dbReference type="PhylomeDB" id="B4JN32"/>
<accession>B4JN32</accession>
<evidence type="ECO:0000256" key="16">
    <source>
        <dbReference type="ARBA" id="ARBA00093598"/>
    </source>
</evidence>
<evidence type="ECO:0000256" key="3">
    <source>
        <dbReference type="ARBA" id="ARBA00015173"/>
    </source>
</evidence>
<dbReference type="Gene3D" id="3.30.1780.10">
    <property type="entry name" value="ornithine cyclodeaminase, domain 1"/>
    <property type="match status" value="1"/>
</dbReference>
<dbReference type="OMA" id="ICIATYS"/>
<evidence type="ECO:0000256" key="10">
    <source>
        <dbReference type="ARBA" id="ARBA00093248"/>
    </source>
</evidence>
<comment type="catalytic activity">
    <reaction evidence="8">
        <text>(3R)-1,4-thiomorpholine-3-carboxylate + NAD(+) = 3,4-dehydrothiomorpholine-3-carboxylate + NADH + 2 H(+)</text>
        <dbReference type="Rhea" id="RHEA:12504"/>
        <dbReference type="ChEBI" id="CHEBI:15378"/>
        <dbReference type="ChEBI" id="CHEBI:57540"/>
        <dbReference type="ChEBI" id="CHEBI:57945"/>
        <dbReference type="ChEBI" id="CHEBI:58517"/>
        <dbReference type="ChEBI" id="CHEBI:176873"/>
        <dbReference type="EC" id="1.5.1.25"/>
    </reaction>
    <physiologicalReaction direction="right-to-left" evidence="8">
        <dbReference type="Rhea" id="RHEA:12506"/>
    </physiologicalReaction>
</comment>
<dbReference type="InParanoid" id="B4JN32"/>
<organism evidence="21">
    <name type="scientific">Drosophila grimshawi</name>
    <name type="common">Hawaiian fruit fly</name>
    <name type="synonym">Idiomyia grimshawi</name>
    <dbReference type="NCBI Taxonomy" id="7222"/>
    <lineage>
        <taxon>Eukaryota</taxon>
        <taxon>Metazoa</taxon>
        <taxon>Ecdysozoa</taxon>
        <taxon>Arthropoda</taxon>
        <taxon>Hexapoda</taxon>
        <taxon>Insecta</taxon>
        <taxon>Pterygota</taxon>
        <taxon>Neoptera</taxon>
        <taxon>Endopterygota</taxon>
        <taxon>Diptera</taxon>
        <taxon>Brachycera</taxon>
        <taxon>Muscomorpha</taxon>
        <taxon>Ephydroidea</taxon>
        <taxon>Drosophilidae</taxon>
        <taxon>Drosophila</taxon>
        <taxon>Hawaiian Drosophila</taxon>
    </lineage>
</organism>
<protein>
    <recommendedName>
        <fullName evidence="3">Ketimine reductase mu-crystallin</fullName>
        <ecNumber evidence="16">1.5.1.1</ecNumber>
        <ecNumber evidence="2">1.5.1.25</ecNumber>
    </recommendedName>
    <alternativeName>
        <fullName evidence="17">1-piperideine-2-carboxylate/1-pyrroline-2-carboxylate reductase</fullName>
    </alternativeName>
    <alternativeName>
        <fullName evidence="4">NADP-regulated thyroid-hormone-binding protein</fullName>
    </alternativeName>
</protein>
<dbReference type="KEGG" id="dgr:6565957"/>
<evidence type="ECO:0000256" key="8">
    <source>
        <dbReference type="ARBA" id="ARBA00093226"/>
    </source>
</evidence>
<evidence type="ECO:0000313" key="20">
    <source>
        <dbReference type="EMBL" id="EDV92125.1"/>
    </source>
</evidence>
<evidence type="ECO:0000256" key="19">
    <source>
        <dbReference type="SAM" id="MobiDB-lite"/>
    </source>
</evidence>
<dbReference type="EMBL" id="CH916371">
    <property type="protein sequence ID" value="EDV92125.1"/>
    <property type="molecule type" value="Genomic_DNA"/>
</dbReference>
<dbReference type="SMR" id="B4JN32"/>
<dbReference type="STRING" id="7222.B4JN32"/>
<feature type="coiled-coil region" evidence="18">
    <location>
        <begin position="204"/>
        <end position="231"/>
    </location>
</feature>
<comment type="catalytic activity">
    <reaction evidence="5">
        <text>L-pipecolate + NAD(+) = Delta(1)-piperideine-2-carboxylate + NADH + H(+)</text>
        <dbReference type="Rhea" id="RHEA:30807"/>
        <dbReference type="ChEBI" id="CHEBI:15378"/>
        <dbReference type="ChEBI" id="CHEBI:57540"/>
        <dbReference type="ChEBI" id="CHEBI:57945"/>
        <dbReference type="ChEBI" id="CHEBI:61185"/>
        <dbReference type="ChEBI" id="CHEBI:77631"/>
        <dbReference type="EC" id="1.5.1.1"/>
    </reaction>
    <physiologicalReaction direction="right-to-left" evidence="5">
        <dbReference type="Rhea" id="RHEA:30809"/>
    </physiologicalReaction>
</comment>
<dbReference type="Pfam" id="PF02423">
    <property type="entry name" value="OCD_Mu_crystall"/>
    <property type="match status" value="1"/>
</dbReference>
<comment type="catalytic activity">
    <reaction evidence="13">
        <text>L-proline + NAD(+) = 1-pyrroline-2-carboxylate + NADH + H(+)</text>
        <dbReference type="Rhea" id="RHEA:20321"/>
        <dbReference type="ChEBI" id="CHEBI:15378"/>
        <dbReference type="ChEBI" id="CHEBI:39785"/>
        <dbReference type="ChEBI" id="CHEBI:57540"/>
        <dbReference type="ChEBI" id="CHEBI:57945"/>
        <dbReference type="ChEBI" id="CHEBI:60039"/>
        <dbReference type="EC" id="1.5.1.1"/>
    </reaction>
    <physiologicalReaction direction="right-to-left" evidence="13">
        <dbReference type="Rhea" id="RHEA:20323"/>
    </physiologicalReaction>
</comment>
<evidence type="ECO:0000256" key="12">
    <source>
        <dbReference type="ARBA" id="ARBA00093263"/>
    </source>
</evidence>
<keyword evidence="18" id="KW-0175">Coiled coil</keyword>
<dbReference type="HOGENOM" id="CLU_042088_1_1_1"/>
<comment type="catalytic activity">
    <reaction evidence="14">
        <text>L-pipecolate + NADP(+) = Delta(1)-piperideine-2-carboxylate + NADPH + H(+)</text>
        <dbReference type="Rhea" id="RHEA:12524"/>
        <dbReference type="ChEBI" id="CHEBI:15378"/>
        <dbReference type="ChEBI" id="CHEBI:57783"/>
        <dbReference type="ChEBI" id="CHEBI:58349"/>
        <dbReference type="ChEBI" id="CHEBI:61185"/>
        <dbReference type="ChEBI" id="CHEBI:77631"/>
        <dbReference type="EC" id="1.5.1.1"/>
    </reaction>
    <physiologicalReaction direction="right-to-left" evidence="14">
        <dbReference type="Rhea" id="RHEA:12526"/>
    </physiologicalReaction>
</comment>
<comment type="catalytic activity">
    <reaction evidence="7">
        <text>L-proline + NADP(+) = 1-pyrroline-2-carboxylate + NADPH + H(+)</text>
        <dbReference type="Rhea" id="RHEA:20317"/>
        <dbReference type="ChEBI" id="CHEBI:15378"/>
        <dbReference type="ChEBI" id="CHEBI:39785"/>
        <dbReference type="ChEBI" id="CHEBI:57783"/>
        <dbReference type="ChEBI" id="CHEBI:58349"/>
        <dbReference type="ChEBI" id="CHEBI:60039"/>
        <dbReference type="EC" id="1.5.1.1"/>
    </reaction>
    <physiologicalReaction direction="right-to-left" evidence="7">
        <dbReference type="Rhea" id="RHEA:20319"/>
    </physiologicalReaction>
</comment>
<dbReference type="FunCoup" id="B4JN32">
    <property type="interactions" value="13"/>
</dbReference>
<evidence type="ECO:0000256" key="7">
    <source>
        <dbReference type="ARBA" id="ARBA00093203"/>
    </source>
</evidence>
<evidence type="ECO:0000256" key="1">
    <source>
        <dbReference type="ARBA" id="ARBA00008903"/>
    </source>
</evidence>
<dbReference type="eggNOG" id="KOG3007">
    <property type="taxonomic scope" value="Eukaryota"/>
</dbReference>
<name>B4JN32_DROGR</name>
<evidence type="ECO:0000256" key="14">
    <source>
        <dbReference type="ARBA" id="ARBA00093273"/>
    </source>
</evidence>
<dbReference type="GO" id="GO:0050241">
    <property type="term" value="F:pyrroline-2-carboxylate reductase activity"/>
    <property type="evidence" value="ECO:0007669"/>
    <property type="project" value="UniProtKB-EC"/>
</dbReference>
<dbReference type="AlphaFoldDB" id="B4JN32"/>
<dbReference type="EC" id="1.5.1.25" evidence="2"/>
<evidence type="ECO:0000256" key="4">
    <source>
        <dbReference type="ARBA" id="ARBA00033420"/>
    </source>
</evidence>
<evidence type="ECO:0000256" key="6">
    <source>
        <dbReference type="ARBA" id="ARBA00093197"/>
    </source>
</evidence>
<evidence type="ECO:0000256" key="17">
    <source>
        <dbReference type="ARBA" id="ARBA00093650"/>
    </source>
</evidence>
<evidence type="ECO:0000256" key="18">
    <source>
        <dbReference type="SAM" id="Coils"/>
    </source>
</evidence>
<evidence type="ECO:0000256" key="5">
    <source>
        <dbReference type="ARBA" id="ARBA00093190"/>
    </source>
</evidence>
<comment type="subunit">
    <text evidence="15">Homodimer. Binds the thyroid hormone triiodothyronine (T3); T3 binding inhibits enzymatic activity.</text>
</comment>
<dbReference type="EC" id="1.5.1.1" evidence="16"/>
<evidence type="ECO:0000256" key="9">
    <source>
        <dbReference type="ARBA" id="ARBA00093227"/>
    </source>
</evidence>
<feature type="region of interest" description="Disordered" evidence="19">
    <location>
        <begin position="42"/>
        <end position="67"/>
    </location>
</feature>
<evidence type="ECO:0000256" key="15">
    <source>
        <dbReference type="ARBA" id="ARBA00093567"/>
    </source>
</evidence>
<dbReference type="GO" id="GO:0042562">
    <property type="term" value="F:hormone binding"/>
    <property type="evidence" value="ECO:0007669"/>
    <property type="project" value="TreeGrafter"/>
</dbReference>
<dbReference type="SUPFAM" id="SSF51735">
    <property type="entry name" value="NAD(P)-binding Rossmann-fold domains"/>
    <property type="match status" value="1"/>
</dbReference>
<dbReference type="PANTHER" id="PTHR13812">
    <property type="entry name" value="KETIMINE REDUCTASE MU-CRYSTALLIN"/>
    <property type="match status" value="1"/>
</dbReference>
<gene>
    <name evidence="20" type="primary">Dgri\GH24738</name>
    <name evidence="20" type="ORF">Dgri_GH24738</name>
</gene>
<comment type="catalytic activity">
    <reaction evidence="11">
        <text>(S)-cystathionine ketimine + NADH + 2 H(+) = (3R,5S)-2,3,5,6,7-pentahydro-1,4-thiazepine-3,5-dicarboxylate + NAD(+)</text>
        <dbReference type="Rhea" id="RHEA:68032"/>
        <dbReference type="ChEBI" id="CHEBI:15378"/>
        <dbReference type="ChEBI" id="CHEBI:57540"/>
        <dbReference type="ChEBI" id="CHEBI:57945"/>
        <dbReference type="ChEBI" id="CHEBI:176808"/>
        <dbReference type="ChEBI" id="CHEBI:176810"/>
    </reaction>
    <physiologicalReaction direction="left-to-right" evidence="11">
        <dbReference type="Rhea" id="RHEA:68033"/>
    </physiologicalReaction>
</comment>
<dbReference type="PIRSF" id="PIRSF001439">
    <property type="entry name" value="CryM"/>
    <property type="match status" value="1"/>
</dbReference>
<comment type="similarity">
    <text evidence="1">Belongs to the ornithine cyclodeaminase/mu-crystallin family.</text>
</comment>
<dbReference type="Proteomes" id="UP000001070">
    <property type="component" value="Unassembled WGS sequence"/>
</dbReference>
<dbReference type="InterPro" id="IPR003462">
    <property type="entry name" value="ODC_Mu_crystall"/>
</dbReference>
<evidence type="ECO:0000256" key="11">
    <source>
        <dbReference type="ARBA" id="ARBA00093250"/>
    </source>
</evidence>
<dbReference type="PANTHER" id="PTHR13812:SF19">
    <property type="entry name" value="KETIMINE REDUCTASE MU-CRYSTALLIN"/>
    <property type="match status" value="1"/>
</dbReference>
<feature type="compositionally biased region" description="Polar residues" evidence="19">
    <location>
        <begin position="48"/>
        <end position="65"/>
    </location>
</feature>
<comment type="catalytic activity">
    <reaction evidence="6">
        <text>Delta(2)-thiazoline-2-carboxylate + NADPH + 2 H(+) = L-thiazolidine-2-carboxylate + NADP(+)</text>
        <dbReference type="Rhea" id="RHEA:68072"/>
        <dbReference type="ChEBI" id="CHEBI:15378"/>
        <dbReference type="ChEBI" id="CHEBI:57783"/>
        <dbReference type="ChEBI" id="CHEBI:58349"/>
        <dbReference type="ChEBI" id="CHEBI:176895"/>
        <dbReference type="ChEBI" id="CHEBI:176896"/>
    </reaction>
    <physiologicalReaction direction="left-to-right" evidence="6">
        <dbReference type="Rhea" id="RHEA:68073"/>
    </physiologicalReaction>
</comment>
<keyword evidence="21" id="KW-1185">Reference proteome</keyword>
<dbReference type="GO" id="GO:0047127">
    <property type="term" value="F:thiomorpholine-carboxylate dehydrogenase activity"/>
    <property type="evidence" value="ECO:0007669"/>
    <property type="project" value="UniProtKB-EC"/>
</dbReference>
<dbReference type="InterPro" id="IPR036291">
    <property type="entry name" value="NAD(P)-bd_dom_sf"/>
</dbReference>
<reference evidence="20 21" key="1">
    <citation type="journal article" date="2007" name="Nature">
        <title>Evolution of genes and genomes on the Drosophila phylogeny.</title>
        <authorList>
            <consortium name="Drosophila 12 Genomes Consortium"/>
            <person name="Clark A.G."/>
            <person name="Eisen M.B."/>
            <person name="Smith D.R."/>
            <person name="Bergman C.M."/>
            <person name="Oliver B."/>
            <person name="Markow T.A."/>
            <person name="Kaufman T.C."/>
            <person name="Kellis M."/>
            <person name="Gelbart W."/>
            <person name="Iyer V.N."/>
            <person name="Pollard D.A."/>
            <person name="Sackton T.B."/>
            <person name="Larracuente A.M."/>
            <person name="Singh N.D."/>
            <person name="Abad J.P."/>
            <person name="Abt D.N."/>
            <person name="Adryan B."/>
            <person name="Aguade M."/>
            <person name="Akashi H."/>
            <person name="Anderson W.W."/>
            <person name="Aquadro C.F."/>
            <person name="Ardell D.H."/>
            <person name="Arguello R."/>
            <person name="Artieri C.G."/>
            <person name="Barbash D.A."/>
            <person name="Barker D."/>
            <person name="Barsanti P."/>
            <person name="Batterham P."/>
            <person name="Batzoglou S."/>
            <person name="Begun D."/>
            <person name="Bhutkar A."/>
            <person name="Blanco E."/>
            <person name="Bosak S.A."/>
            <person name="Bradley R.K."/>
            <person name="Brand A.D."/>
            <person name="Brent M.R."/>
            <person name="Brooks A.N."/>
            <person name="Brown R.H."/>
            <person name="Butlin R.K."/>
            <person name="Caggese C."/>
            <person name="Calvi B.R."/>
            <person name="Bernardo de Carvalho A."/>
            <person name="Caspi A."/>
            <person name="Castrezana S."/>
            <person name="Celniker S.E."/>
            <person name="Chang J.L."/>
            <person name="Chapple C."/>
            <person name="Chatterji S."/>
            <person name="Chinwalla A."/>
            <person name="Civetta A."/>
            <person name="Clifton S.W."/>
            <person name="Comeron J.M."/>
            <person name="Costello J.C."/>
            <person name="Coyne J.A."/>
            <person name="Daub J."/>
            <person name="David R.G."/>
            <person name="Delcher A.L."/>
            <person name="Delehaunty K."/>
            <person name="Do C.B."/>
            <person name="Ebling H."/>
            <person name="Edwards K."/>
            <person name="Eickbush T."/>
            <person name="Evans J.D."/>
            <person name="Filipski A."/>
            <person name="Findeiss S."/>
            <person name="Freyhult E."/>
            <person name="Fulton L."/>
            <person name="Fulton R."/>
            <person name="Garcia A.C."/>
            <person name="Gardiner A."/>
            <person name="Garfield D.A."/>
            <person name="Garvin B.E."/>
            <person name="Gibson G."/>
            <person name="Gilbert D."/>
            <person name="Gnerre S."/>
            <person name="Godfrey J."/>
            <person name="Good R."/>
            <person name="Gotea V."/>
            <person name="Gravely B."/>
            <person name="Greenberg A.J."/>
            <person name="Griffiths-Jones S."/>
            <person name="Gross S."/>
            <person name="Guigo R."/>
            <person name="Gustafson E.A."/>
            <person name="Haerty W."/>
            <person name="Hahn M.W."/>
            <person name="Halligan D.L."/>
            <person name="Halpern A.L."/>
            <person name="Halter G.M."/>
            <person name="Han M.V."/>
            <person name="Heger A."/>
            <person name="Hillier L."/>
            <person name="Hinrichs A.S."/>
            <person name="Holmes I."/>
            <person name="Hoskins R.A."/>
            <person name="Hubisz M.J."/>
            <person name="Hultmark D."/>
            <person name="Huntley M.A."/>
            <person name="Jaffe D.B."/>
            <person name="Jagadeeshan S."/>
            <person name="Jeck W.R."/>
            <person name="Johnson J."/>
            <person name="Jones C.D."/>
            <person name="Jordan W.C."/>
            <person name="Karpen G.H."/>
            <person name="Kataoka E."/>
            <person name="Keightley P.D."/>
            <person name="Kheradpour P."/>
            <person name="Kirkness E.F."/>
            <person name="Koerich L.B."/>
            <person name="Kristiansen K."/>
            <person name="Kudrna D."/>
            <person name="Kulathinal R.J."/>
            <person name="Kumar S."/>
            <person name="Kwok R."/>
            <person name="Lander E."/>
            <person name="Langley C.H."/>
            <person name="Lapoint R."/>
            <person name="Lazzaro B.P."/>
            <person name="Lee S.J."/>
            <person name="Levesque L."/>
            <person name="Li R."/>
            <person name="Lin C.F."/>
            <person name="Lin M.F."/>
            <person name="Lindblad-Toh K."/>
            <person name="Llopart A."/>
            <person name="Long M."/>
            <person name="Low L."/>
            <person name="Lozovsky E."/>
            <person name="Lu J."/>
            <person name="Luo M."/>
            <person name="Machado C.A."/>
            <person name="Makalowski W."/>
            <person name="Marzo M."/>
            <person name="Matsuda M."/>
            <person name="Matzkin L."/>
            <person name="McAllister B."/>
            <person name="McBride C.S."/>
            <person name="McKernan B."/>
            <person name="McKernan K."/>
            <person name="Mendez-Lago M."/>
            <person name="Minx P."/>
            <person name="Mollenhauer M.U."/>
            <person name="Montooth K."/>
            <person name="Mount S.M."/>
            <person name="Mu X."/>
            <person name="Myers E."/>
            <person name="Negre B."/>
            <person name="Newfeld S."/>
            <person name="Nielsen R."/>
            <person name="Noor M.A."/>
            <person name="O'Grady P."/>
            <person name="Pachter L."/>
            <person name="Papaceit M."/>
            <person name="Parisi M.J."/>
            <person name="Parisi M."/>
            <person name="Parts L."/>
            <person name="Pedersen J.S."/>
            <person name="Pesole G."/>
            <person name="Phillippy A.M."/>
            <person name="Ponting C.P."/>
            <person name="Pop M."/>
            <person name="Porcelli D."/>
            <person name="Powell J.R."/>
            <person name="Prohaska S."/>
            <person name="Pruitt K."/>
            <person name="Puig M."/>
            <person name="Quesneville H."/>
            <person name="Ram K.R."/>
            <person name="Rand D."/>
            <person name="Rasmussen M.D."/>
            <person name="Reed L.K."/>
            <person name="Reenan R."/>
            <person name="Reily A."/>
            <person name="Remington K.A."/>
            <person name="Rieger T.T."/>
            <person name="Ritchie M.G."/>
            <person name="Robin C."/>
            <person name="Rogers Y.H."/>
            <person name="Rohde C."/>
            <person name="Rozas J."/>
            <person name="Rubenfield M.J."/>
            <person name="Ruiz A."/>
            <person name="Russo S."/>
            <person name="Salzberg S.L."/>
            <person name="Sanchez-Gracia A."/>
            <person name="Saranga D.J."/>
            <person name="Sato H."/>
            <person name="Schaeffer S.W."/>
            <person name="Schatz M.C."/>
            <person name="Schlenke T."/>
            <person name="Schwartz R."/>
            <person name="Segarra C."/>
            <person name="Singh R.S."/>
            <person name="Sirot L."/>
            <person name="Sirota M."/>
            <person name="Sisneros N.B."/>
            <person name="Smith C.D."/>
            <person name="Smith T.F."/>
            <person name="Spieth J."/>
            <person name="Stage D.E."/>
            <person name="Stark A."/>
            <person name="Stephan W."/>
            <person name="Strausberg R.L."/>
            <person name="Strempel S."/>
            <person name="Sturgill D."/>
            <person name="Sutton G."/>
            <person name="Sutton G.G."/>
            <person name="Tao W."/>
            <person name="Teichmann S."/>
            <person name="Tobari Y.N."/>
            <person name="Tomimura Y."/>
            <person name="Tsolas J.M."/>
            <person name="Valente V.L."/>
            <person name="Venter E."/>
            <person name="Venter J.C."/>
            <person name="Vicario S."/>
            <person name="Vieira F.G."/>
            <person name="Vilella A.J."/>
            <person name="Villasante A."/>
            <person name="Walenz B."/>
            <person name="Wang J."/>
            <person name="Wasserman M."/>
            <person name="Watts T."/>
            <person name="Wilson D."/>
            <person name="Wilson R.K."/>
            <person name="Wing R.A."/>
            <person name="Wolfner M.F."/>
            <person name="Wong A."/>
            <person name="Wong G.K."/>
            <person name="Wu C.I."/>
            <person name="Wu G."/>
            <person name="Yamamoto D."/>
            <person name="Yang H.P."/>
            <person name="Yang S.P."/>
            <person name="Yorke J.A."/>
            <person name="Yoshida K."/>
            <person name="Zdobnov E."/>
            <person name="Zhang P."/>
            <person name="Zhang Y."/>
            <person name="Zimin A.V."/>
            <person name="Baldwin J."/>
            <person name="Abdouelleil A."/>
            <person name="Abdulkadir J."/>
            <person name="Abebe A."/>
            <person name="Abera B."/>
            <person name="Abreu J."/>
            <person name="Acer S.C."/>
            <person name="Aftuck L."/>
            <person name="Alexander A."/>
            <person name="An P."/>
            <person name="Anderson E."/>
            <person name="Anderson S."/>
            <person name="Arachi H."/>
            <person name="Azer M."/>
            <person name="Bachantsang P."/>
            <person name="Barry A."/>
            <person name="Bayul T."/>
            <person name="Berlin A."/>
            <person name="Bessette D."/>
            <person name="Bloom T."/>
            <person name="Blye J."/>
            <person name="Boguslavskiy L."/>
            <person name="Bonnet C."/>
            <person name="Boukhgalter B."/>
            <person name="Bourzgui I."/>
            <person name="Brown A."/>
            <person name="Cahill P."/>
            <person name="Channer S."/>
            <person name="Cheshatsang Y."/>
            <person name="Chuda L."/>
            <person name="Citroen M."/>
            <person name="Collymore A."/>
            <person name="Cooke P."/>
            <person name="Costello M."/>
            <person name="D'Aco K."/>
            <person name="Daza R."/>
            <person name="De Haan G."/>
            <person name="DeGray S."/>
            <person name="DeMaso C."/>
            <person name="Dhargay N."/>
            <person name="Dooley K."/>
            <person name="Dooley E."/>
            <person name="Doricent M."/>
            <person name="Dorje P."/>
            <person name="Dorjee K."/>
            <person name="Dupes A."/>
            <person name="Elong R."/>
            <person name="Falk J."/>
            <person name="Farina A."/>
            <person name="Faro S."/>
            <person name="Ferguson D."/>
            <person name="Fisher S."/>
            <person name="Foley C.D."/>
            <person name="Franke A."/>
            <person name="Friedrich D."/>
            <person name="Gadbois L."/>
            <person name="Gearin G."/>
            <person name="Gearin C.R."/>
            <person name="Giannoukos G."/>
            <person name="Goode T."/>
            <person name="Graham J."/>
            <person name="Grandbois E."/>
            <person name="Grewal S."/>
            <person name="Gyaltsen K."/>
            <person name="Hafez N."/>
            <person name="Hagos B."/>
            <person name="Hall J."/>
            <person name="Henson C."/>
            <person name="Hollinger A."/>
            <person name="Honan T."/>
            <person name="Huard M.D."/>
            <person name="Hughes L."/>
            <person name="Hurhula B."/>
            <person name="Husby M.E."/>
            <person name="Kamat A."/>
            <person name="Kanga B."/>
            <person name="Kashin S."/>
            <person name="Khazanovich D."/>
            <person name="Kisner P."/>
            <person name="Lance K."/>
            <person name="Lara M."/>
            <person name="Lee W."/>
            <person name="Lennon N."/>
            <person name="Letendre F."/>
            <person name="LeVine R."/>
            <person name="Lipovsky A."/>
            <person name="Liu X."/>
            <person name="Liu J."/>
            <person name="Liu S."/>
            <person name="Lokyitsang T."/>
            <person name="Lokyitsang Y."/>
            <person name="Lubonja R."/>
            <person name="Lui A."/>
            <person name="MacDonald P."/>
            <person name="Magnisalis V."/>
            <person name="Maru K."/>
            <person name="Matthews C."/>
            <person name="McCusker W."/>
            <person name="McDonough S."/>
            <person name="Mehta T."/>
            <person name="Meldrim J."/>
            <person name="Meneus L."/>
            <person name="Mihai O."/>
            <person name="Mihalev A."/>
            <person name="Mihova T."/>
            <person name="Mittelman R."/>
            <person name="Mlenga V."/>
            <person name="Montmayeur A."/>
            <person name="Mulrain L."/>
            <person name="Navidi A."/>
            <person name="Naylor J."/>
            <person name="Negash T."/>
            <person name="Nguyen T."/>
            <person name="Nguyen N."/>
            <person name="Nicol R."/>
            <person name="Norbu C."/>
            <person name="Norbu N."/>
            <person name="Novod N."/>
            <person name="O'Neill B."/>
            <person name="Osman S."/>
            <person name="Markiewicz E."/>
            <person name="Oyono O.L."/>
            <person name="Patti C."/>
            <person name="Phunkhang P."/>
            <person name="Pierre F."/>
            <person name="Priest M."/>
            <person name="Raghuraman S."/>
            <person name="Rege F."/>
            <person name="Reyes R."/>
            <person name="Rise C."/>
            <person name="Rogov P."/>
            <person name="Ross K."/>
            <person name="Ryan E."/>
            <person name="Settipalli S."/>
            <person name="Shea T."/>
            <person name="Sherpa N."/>
            <person name="Shi L."/>
            <person name="Shih D."/>
            <person name="Sparrow T."/>
            <person name="Spaulding J."/>
            <person name="Stalker J."/>
            <person name="Stange-Thomann N."/>
            <person name="Stavropoulos S."/>
            <person name="Stone C."/>
            <person name="Strader C."/>
            <person name="Tesfaye S."/>
            <person name="Thomson T."/>
            <person name="Thoulutsang Y."/>
            <person name="Thoulutsang D."/>
            <person name="Topham K."/>
            <person name="Topping I."/>
            <person name="Tsamla T."/>
            <person name="Vassiliev H."/>
            <person name="Vo A."/>
            <person name="Wangchuk T."/>
            <person name="Wangdi T."/>
            <person name="Weiand M."/>
            <person name="Wilkinson J."/>
            <person name="Wilson A."/>
            <person name="Yadav S."/>
            <person name="Young G."/>
            <person name="Yu Q."/>
            <person name="Zembek L."/>
            <person name="Zhong D."/>
            <person name="Zimmer A."/>
            <person name="Zwirko Z."/>
            <person name="Jaffe D.B."/>
            <person name="Alvarez P."/>
            <person name="Brockman W."/>
            <person name="Butler J."/>
            <person name="Chin C."/>
            <person name="Gnerre S."/>
            <person name="Grabherr M."/>
            <person name="Kleber M."/>
            <person name="Mauceli E."/>
            <person name="MacCallum I."/>
        </authorList>
    </citation>
    <scope>NUCLEOTIDE SEQUENCE [LARGE SCALE GENOMIC DNA]</scope>
    <source>
        <strain evidence="21">Tucson 15287-2541.00</strain>
    </source>
</reference>
<sequence length="369" mass="39582">MNSRSPVFYSADAVRRVLNWPMVNEAVETALKAVVATPTIQDDKQQAPPYSQSHVSQPARSVTSANKEHSKMLLTMPAFVGNYRLTSNGMGDDSSAVSCSTLACKVVTSFRSNQLLQPPLPSISANILLFDPGTGELNAIMAGTDITTWRTVSASLVATKYLFFRRFGPHAERELAINVAIVGCGVQGQLHAAAMCANFKVNQLNLYNRTESKAQQLANQLEEQILKADNNCNAPNKVNIKVCSSAREAVQQVDVICVATYSKEALIQASDLRDKRSVHINAVGAGEVHFGEVAADIYEESLVYVDCMSNAEHELHGLPAPIVGELGAVIIGGSYPTEQAVTIFQSMGMASEDACVAEAVQMALASCGK</sequence>
<comment type="catalytic activity">
    <reaction evidence="9">
        <text>(S)-cystathionine ketimine + NADPH + 2 H(+) = (3R,5S)-2,3,5,6,7-pentahydro-1,4-thiazepine-3,5-dicarboxylate + NADP(+)</text>
        <dbReference type="Rhea" id="RHEA:68036"/>
        <dbReference type="ChEBI" id="CHEBI:15378"/>
        <dbReference type="ChEBI" id="CHEBI:57783"/>
        <dbReference type="ChEBI" id="CHEBI:58349"/>
        <dbReference type="ChEBI" id="CHEBI:176808"/>
        <dbReference type="ChEBI" id="CHEBI:176810"/>
    </reaction>
    <physiologicalReaction direction="left-to-right" evidence="9">
        <dbReference type="Rhea" id="RHEA:68037"/>
    </physiologicalReaction>
</comment>
<comment type="catalytic activity">
    <reaction evidence="10">
        <text>(R)-lanthionine ketimine + NADPH + 2 H(+) = (3R,5R)-1,4-thiomorpholine-3,5-dicarboxylate + NADP(+)</text>
        <dbReference type="Rhea" id="RHEA:68040"/>
        <dbReference type="ChEBI" id="CHEBI:15378"/>
        <dbReference type="ChEBI" id="CHEBI:57783"/>
        <dbReference type="ChEBI" id="CHEBI:58349"/>
        <dbReference type="ChEBI" id="CHEBI:176891"/>
        <dbReference type="ChEBI" id="CHEBI:176892"/>
    </reaction>
    <physiologicalReaction direction="left-to-right" evidence="10">
        <dbReference type="Rhea" id="RHEA:68041"/>
    </physiologicalReaction>
</comment>
<dbReference type="GO" id="GO:0005737">
    <property type="term" value="C:cytoplasm"/>
    <property type="evidence" value="ECO:0007669"/>
    <property type="project" value="TreeGrafter"/>
</dbReference>
<proteinExistence type="inferred from homology"/>
<dbReference type="InterPro" id="IPR023401">
    <property type="entry name" value="ODC_N"/>
</dbReference>
<evidence type="ECO:0000313" key="21">
    <source>
        <dbReference type="Proteomes" id="UP000001070"/>
    </source>
</evidence>
<comment type="catalytic activity">
    <reaction evidence="12">
        <text>(3R)-1,4-thiomorpholine-3-carboxylate + NADP(+) = 3,4-dehydrothiomorpholine-3-carboxylate + NADPH + 2 H(+)</text>
        <dbReference type="Rhea" id="RHEA:12500"/>
        <dbReference type="ChEBI" id="CHEBI:15378"/>
        <dbReference type="ChEBI" id="CHEBI:57783"/>
        <dbReference type="ChEBI" id="CHEBI:58349"/>
        <dbReference type="ChEBI" id="CHEBI:58517"/>
        <dbReference type="ChEBI" id="CHEBI:176873"/>
        <dbReference type="EC" id="1.5.1.25"/>
    </reaction>
    <physiologicalReaction direction="right-to-left" evidence="12">
        <dbReference type="Rhea" id="RHEA:12502"/>
    </physiologicalReaction>
</comment>
<evidence type="ECO:0000256" key="2">
    <source>
        <dbReference type="ARBA" id="ARBA00012883"/>
    </source>
</evidence>